<keyword evidence="1" id="KW-0812">Transmembrane</keyword>
<dbReference type="eggNOG" id="ENOG50341P7">
    <property type="taxonomic scope" value="Bacteria"/>
</dbReference>
<evidence type="ECO:0000256" key="1">
    <source>
        <dbReference type="SAM" id="Phobius"/>
    </source>
</evidence>
<evidence type="ECO:0000313" key="2">
    <source>
        <dbReference type="EMBL" id="BAD80408.1"/>
    </source>
</evidence>
<name>A0A0H3K5E1_SYNP6</name>
<gene>
    <name evidence="2" type="ordered locus">syc2218_d</name>
</gene>
<sequence length="135" mass="13953">MTASQVETLMLSQREKDTLIAQSAGWLSVVLNLGCNGTGYIYQRRWRAFWIGGLLAFGCAFIGGAGGAVLGTAIARSENLTDEESIGAAATLGLVGVYLGFGGVGIGSAVEAGLRVSRVRQQLEAAEKAESEGLA</sequence>
<feature type="transmembrane region" description="Helical" evidence="1">
    <location>
        <begin position="86"/>
        <end position="110"/>
    </location>
</feature>
<proteinExistence type="predicted"/>
<dbReference type="AlphaFoldDB" id="A0A0H3K5E1"/>
<evidence type="ECO:0000313" key="3">
    <source>
        <dbReference type="Proteomes" id="UP000001175"/>
    </source>
</evidence>
<feature type="transmembrane region" description="Helical" evidence="1">
    <location>
        <begin position="49"/>
        <end position="74"/>
    </location>
</feature>
<dbReference type="EMBL" id="AP008231">
    <property type="protein sequence ID" value="BAD80408.1"/>
    <property type="molecule type" value="Genomic_DNA"/>
</dbReference>
<keyword evidence="1" id="KW-0472">Membrane</keyword>
<reference evidence="2 3" key="1">
    <citation type="journal article" date="2007" name="Photosyn. Res.">
        <title>Complete nucleotide sequence of the freshwater unicellular cyanobacterium Synechococcus elongatus PCC 6301 chromosome: gene content and organization.</title>
        <authorList>
            <person name="Sugita C."/>
            <person name="Ogata K."/>
            <person name="Shikata M."/>
            <person name="Jikuya H."/>
            <person name="Takano J."/>
            <person name="Furumichi M."/>
            <person name="Kanehisa M."/>
            <person name="Omata T."/>
            <person name="Sugiura M."/>
            <person name="Sugita M."/>
        </authorList>
    </citation>
    <scope>NUCLEOTIDE SEQUENCE [LARGE SCALE GENOMIC DNA]</scope>
    <source>
        <strain evidence="3">ATCC 27144 / PCC 6301 / SAUG 1402/1</strain>
    </source>
</reference>
<organism evidence="2 3">
    <name type="scientific">Synechococcus sp. (strain ATCC 27144 / PCC 6301 / SAUG 1402/1)</name>
    <name type="common">Anacystis nidulans</name>
    <dbReference type="NCBI Taxonomy" id="269084"/>
    <lineage>
        <taxon>Bacteria</taxon>
        <taxon>Bacillati</taxon>
        <taxon>Cyanobacteriota</taxon>
        <taxon>Cyanophyceae</taxon>
        <taxon>Synechococcales</taxon>
        <taxon>Synechococcaceae</taxon>
        <taxon>Synechococcus</taxon>
    </lineage>
</organism>
<accession>A0A0H3K5E1</accession>
<dbReference type="Proteomes" id="UP000001175">
    <property type="component" value="Chromosome"/>
</dbReference>
<feature type="transmembrane region" description="Helical" evidence="1">
    <location>
        <begin position="20"/>
        <end position="42"/>
    </location>
</feature>
<dbReference type="KEGG" id="syc:syc2218_d"/>
<keyword evidence="1" id="KW-1133">Transmembrane helix</keyword>
<protein>
    <submittedName>
        <fullName evidence="2">Uncharacterized protein</fullName>
    </submittedName>
</protein>